<dbReference type="EMBL" id="DS028135">
    <property type="protein sequence ID" value="EEY57007.1"/>
    <property type="molecule type" value="Genomic_DNA"/>
</dbReference>
<dbReference type="GeneID" id="9474394"/>
<dbReference type="OMA" id="WTMKSLN"/>
<dbReference type="VEuPathDB" id="FungiDB:PITG_10560"/>
<name>D0NFL8_PHYIT</name>
<dbReference type="eggNOG" id="ENOG502RBCW">
    <property type="taxonomic scope" value="Eukaryota"/>
</dbReference>
<proteinExistence type="predicted"/>
<organism evidence="1 2">
    <name type="scientific">Phytophthora infestans (strain T30-4)</name>
    <name type="common">Potato late blight agent</name>
    <dbReference type="NCBI Taxonomy" id="403677"/>
    <lineage>
        <taxon>Eukaryota</taxon>
        <taxon>Sar</taxon>
        <taxon>Stramenopiles</taxon>
        <taxon>Oomycota</taxon>
        <taxon>Peronosporomycetes</taxon>
        <taxon>Peronosporales</taxon>
        <taxon>Peronosporaceae</taxon>
        <taxon>Phytophthora</taxon>
    </lineage>
</organism>
<dbReference type="RefSeq" id="XP_002902335.1">
    <property type="nucleotide sequence ID" value="XM_002902289.1"/>
</dbReference>
<evidence type="ECO:0008006" key="3">
    <source>
        <dbReference type="Google" id="ProtNLM"/>
    </source>
</evidence>
<protein>
    <recommendedName>
        <fullName evidence="3">Bzip transcription factor</fullName>
    </recommendedName>
</protein>
<keyword evidence="2" id="KW-1185">Reference proteome</keyword>
<dbReference type="Proteomes" id="UP000006643">
    <property type="component" value="Unassembled WGS sequence"/>
</dbReference>
<evidence type="ECO:0000313" key="1">
    <source>
        <dbReference type="EMBL" id="EEY57007.1"/>
    </source>
</evidence>
<dbReference type="HOGENOM" id="CLU_050616_1_2_1"/>
<dbReference type="AlphaFoldDB" id="D0NFL8"/>
<reference evidence="2" key="1">
    <citation type="journal article" date="2009" name="Nature">
        <title>Genome sequence and analysis of the Irish potato famine pathogen Phytophthora infestans.</title>
        <authorList>
            <consortium name="The Broad Institute Genome Sequencing Platform"/>
            <person name="Haas B.J."/>
            <person name="Kamoun S."/>
            <person name="Zody M.C."/>
            <person name="Jiang R.H."/>
            <person name="Handsaker R.E."/>
            <person name="Cano L.M."/>
            <person name="Grabherr M."/>
            <person name="Kodira C.D."/>
            <person name="Raffaele S."/>
            <person name="Torto-Alalibo T."/>
            <person name="Bozkurt T.O."/>
            <person name="Ah-Fong A.M."/>
            <person name="Alvarado L."/>
            <person name="Anderson V.L."/>
            <person name="Armstrong M.R."/>
            <person name="Avrova A."/>
            <person name="Baxter L."/>
            <person name="Beynon J."/>
            <person name="Boevink P.C."/>
            <person name="Bollmann S.R."/>
            <person name="Bos J.I."/>
            <person name="Bulone V."/>
            <person name="Cai G."/>
            <person name="Cakir C."/>
            <person name="Carrington J.C."/>
            <person name="Chawner M."/>
            <person name="Conti L."/>
            <person name="Costanzo S."/>
            <person name="Ewan R."/>
            <person name="Fahlgren N."/>
            <person name="Fischbach M.A."/>
            <person name="Fugelstad J."/>
            <person name="Gilroy E.M."/>
            <person name="Gnerre S."/>
            <person name="Green P.J."/>
            <person name="Grenville-Briggs L.J."/>
            <person name="Griffith J."/>
            <person name="Grunwald N.J."/>
            <person name="Horn K."/>
            <person name="Horner N.R."/>
            <person name="Hu C.H."/>
            <person name="Huitema E."/>
            <person name="Jeong D.H."/>
            <person name="Jones A.M."/>
            <person name="Jones J.D."/>
            <person name="Jones R.W."/>
            <person name="Karlsson E.K."/>
            <person name="Kunjeti S.G."/>
            <person name="Lamour K."/>
            <person name="Liu Z."/>
            <person name="Ma L."/>
            <person name="Maclean D."/>
            <person name="Chibucos M.C."/>
            <person name="McDonald H."/>
            <person name="McWalters J."/>
            <person name="Meijer H.J."/>
            <person name="Morgan W."/>
            <person name="Morris P.F."/>
            <person name="Munro C.A."/>
            <person name="O'Neill K."/>
            <person name="Ospina-Giraldo M."/>
            <person name="Pinzon A."/>
            <person name="Pritchard L."/>
            <person name="Ramsahoye B."/>
            <person name="Ren Q."/>
            <person name="Restrepo S."/>
            <person name="Roy S."/>
            <person name="Sadanandom A."/>
            <person name="Savidor A."/>
            <person name="Schornack S."/>
            <person name="Schwartz D.C."/>
            <person name="Schumann U.D."/>
            <person name="Schwessinger B."/>
            <person name="Seyer L."/>
            <person name="Sharpe T."/>
            <person name="Silvar C."/>
            <person name="Song J."/>
            <person name="Studholme D.J."/>
            <person name="Sykes S."/>
            <person name="Thines M."/>
            <person name="van de Vondervoort P.J."/>
            <person name="Phuntumart V."/>
            <person name="Wawra S."/>
            <person name="Weide R."/>
            <person name="Win J."/>
            <person name="Young C."/>
            <person name="Zhou S."/>
            <person name="Fry W."/>
            <person name="Meyers B.C."/>
            <person name="van West P."/>
            <person name="Ristaino J."/>
            <person name="Govers F."/>
            <person name="Birch P.R."/>
            <person name="Whisson S.C."/>
            <person name="Judelson H.S."/>
            <person name="Nusbaum C."/>
        </authorList>
    </citation>
    <scope>NUCLEOTIDE SEQUENCE [LARGE SCALE GENOMIC DNA]</scope>
    <source>
        <strain evidence="2">T30-4</strain>
    </source>
</reference>
<dbReference type="OrthoDB" id="73862at2759"/>
<accession>D0NFL8</accession>
<gene>
    <name evidence="1" type="ORF">PITG_10560</name>
</gene>
<dbReference type="InParanoid" id="D0NFL8"/>
<sequence length="225" mass="25025">MSNSERGKYYRRKRKLQSAQLKESVSSLREEIAALTISHQVQQELAVSQRRTPLGAAARIDASASLVAHATNALRGFLSAIMPCNVRFGEFLGVDLLLDQWQRYSLYHAAIEWTMKSLNVVQVCDVGPLVISISANLRVRYSRRTIEKIFPHLLGDEALVQSLIGLEVTYPCANHFHFSHDGKIEWYAPEADFVGALMGVLKDPVLVARRRTAACIGGVGAFNRS</sequence>
<dbReference type="KEGG" id="pif:PITG_10560"/>
<evidence type="ECO:0000313" key="2">
    <source>
        <dbReference type="Proteomes" id="UP000006643"/>
    </source>
</evidence>